<evidence type="ECO:0000313" key="2">
    <source>
        <dbReference type="EMBL" id="PMD13108.1"/>
    </source>
</evidence>
<name>A0A2J6PGG6_9HELO</name>
<evidence type="ECO:0000259" key="1">
    <source>
        <dbReference type="Pfam" id="PF14420"/>
    </source>
</evidence>
<dbReference type="AlphaFoldDB" id="A0A2J6PGG6"/>
<feature type="non-terminal residue" evidence="2">
    <location>
        <position position="1"/>
    </location>
</feature>
<evidence type="ECO:0000313" key="3">
    <source>
        <dbReference type="Proteomes" id="UP000235672"/>
    </source>
</evidence>
<protein>
    <recommendedName>
        <fullName evidence="1">Clr5 domain-containing protein</fullName>
    </recommendedName>
</protein>
<proteinExistence type="predicted"/>
<keyword evidence="3" id="KW-1185">Reference proteome</keyword>
<organism evidence="2 3">
    <name type="scientific">Hyaloscypha hepaticicola</name>
    <dbReference type="NCBI Taxonomy" id="2082293"/>
    <lineage>
        <taxon>Eukaryota</taxon>
        <taxon>Fungi</taxon>
        <taxon>Dikarya</taxon>
        <taxon>Ascomycota</taxon>
        <taxon>Pezizomycotina</taxon>
        <taxon>Leotiomycetes</taxon>
        <taxon>Helotiales</taxon>
        <taxon>Hyaloscyphaceae</taxon>
        <taxon>Hyaloscypha</taxon>
    </lineage>
</organism>
<dbReference type="PANTHER" id="PTHR38788">
    <property type="entry name" value="CLR5 DOMAIN-CONTAINING PROTEIN"/>
    <property type="match status" value="1"/>
</dbReference>
<gene>
    <name evidence="2" type="ORF">NA56DRAFT_534274</name>
</gene>
<dbReference type="STRING" id="1745343.A0A2J6PGG6"/>
<dbReference type="PANTHER" id="PTHR38788:SF3">
    <property type="entry name" value="CLR5 DOMAIN-CONTAINING PROTEIN"/>
    <property type="match status" value="1"/>
</dbReference>
<dbReference type="OrthoDB" id="5308957at2759"/>
<feature type="domain" description="Clr5" evidence="1">
    <location>
        <begin position="1"/>
        <end position="71"/>
    </location>
</feature>
<dbReference type="Pfam" id="PF14420">
    <property type="entry name" value="Clr5"/>
    <property type="match status" value="1"/>
</dbReference>
<sequence length="111" mass="13378">EWEVYKEEIKVLYLTKNKSREDVKTAMEENHGFHARFVDHRPLILCVTSFADRYYSKAQYIRKFDQWGFKKNSTDGNWKYIAHKLQKKDLEGKESDTYVNGKLMPRKKVKK</sequence>
<dbReference type="InterPro" id="IPR025676">
    <property type="entry name" value="Clr5_dom"/>
</dbReference>
<dbReference type="EMBL" id="KZ613536">
    <property type="protein sequence ID" value="PMD13108.1"/>
    <property type="molecule type" value="Genomic_DNA"/>
</dbReference>
<accession>A0A2J6PGG6</accession>
<feature type="non-terminal residue" evidence="2">
    <location>
        <position position="111"/>
    </location>
</feature>
<reference evidence="2 3" key="1">
    <citation type="submission" date="2016-05" db="EMBL/GenBank/DDBJ databases">
        <title>A degradative enzymes factory behind the ericoid mycorrhizal symbiosis.</title>
        <authorList>
            <consortium name="DOE Joint Genome Institute"/>
            <person name="Martino E."/>
            <person name="Morin E."/>
            <person name="Grelet G."/>
            <person name="Kuo A."/>
            <person name="Kohler A."/>
            <person name="Daghino S."/>
            <person name="Barry K."/>
            <person name="Choi C."/>
            <person name="Cichocki N."/>
            <person name="Clum A."/>
            <person name="Copeland A."/>
            <person name="Hainaut M."/>
            <person name="Haridas S."/>
            <person name="Labutti K."/>
            <person name="Lindquist E."/>
            <person name="Lipzen A."/>
            <person name="Khouja H.-R."/>
            <person name="Murat C."/>
            <person name="Ohm R."/>
            <person name="Olson A."/>
            <person name="Spatafora J."/>
            <person name="Veneault-Fourrey C."/>
            <person name="Henrissat B."/>
            <person name="Grigoriev I."/>
            <person name="Martin F."/>
            <person name="Perotto S."/>
        </authorList>
    </citation>
    <scope>NUCLEOTIDE SEQUENCE [LARGE SCALE GENOMIC DNA]</scope>
    <source>
        <strain evidence="2 3">UAMH 7357</strain>
    </source>
</reference>
<dbReference type="Proteomes" id="UP000235672">
    <property type="component" value="Unassembled WGS sequence"/>
</dbReference>